<name>A0A1H6LE79_9FLAO</name>
<dbReference type="GO" id="GO:0006950">
    <property type="term" value="P:response to stress"/>
    <property type="evidence" value="ECO:0007669"/>
    <property type="project" value="UniProtKB-ARBA"/>
</dbReference>
<dbReference type="InterPro" id="IPR006640">
    <property type="entry name" value="SprT-like_domain"/>
</dbReference>
<evidence type="ECO:0000313" key="3">
    <source>
        <dbReference type="Proteomes" id="UP000199634"/>
    </source>
</evidence>
<dbReference type="AlphaFoldDB" id="A0A1H6LE79"/>
<keyword evidence="3" id="KW-1185">Reference proteome</keyword>
<dbReference type="RefSeq" id="WP_091099459.1">
    <property type="nucleotide sequence ID" value="NZ_FNXE01000025.1"/>
</dbReference>
<dbReference type="OrthoDB" id="267364at2"/>
<organism evidence="2 3">
    <name type="scientific">Paenimyroides marinum</name>
    <dbReference type="NCBI Taxonomy" id="1159016"/>
    <lineage>
        <taxon>Bacteria</taxon>
        <taxon>Pseudomonadati</taxon>
        <taxon>Bacteroidota</taxon>
        <taxon>Flavobacteriia</taxon>
        <taxon>Flavobacteriales</taxon>
        <taxon>Flavobacteriaceae</taxon>
        <taxon>Paenimyroides</taxon>
    </lineage>
</organism>
<proteinExistence type="predicted"/>
<reference evidence="2 3" key="1">
    <citation type="submission" date="2016-10" db="EMBL/GenBank/DDBJ databases">
        <authorList>
            <person name="de Groot N.N."/>
        </authorList>
    </citation>
    <scope>NUCLEOTIDE SEQUENCE [LARGE SCALE GENOMIC DNA]</scope>
    <source>
        <strain evidence="2 3">CGMCC 1.10825</strain>
    </source>
</reference>
<protein>
    <submittedName>
        <fullName evidence="2">SprT-like family protein</fullName>
    </submittedName>
</protein>
<evidence type="ECO:0000313" key="2">
    <source>
        <dbReference type="EMBL" id="SEH86914.1"/>
    </source>
</evidence>
<evidence type="ECO:0000259" key="1">
    <source>
        <dbReference type="Pfam" id="PF10263"/>
    </source>
</evidence>
<gene>
    <name evidence="2" type="ORF">SAMN02927937_01852</name>
</gene>
<feature type="domain" description="SprT-like" evidence="1">
    <location>
        <begin position="13"/>
        <end position="95"/>
    </location>
</feature>
<sequence>MKEVLAKYIPENAVDAVFELIKAYRIHFKIVNERVTRHGDYRKNPDGSHQITVNATLNSYRFLITTIHEIAHLVAFQKYGRNIKPHGIEWKQTFRLLMLPFINPLVFPNELLPFLANHFKNPAASSDTDAILSMQLKKYDGPTYKVFVDELPLGSLFKIENGRVFKKGKLRVKLFECTDVRNNKVYLFKPNIQVELLNTHTNE</sequence>
<dbReference type="Pfam" id="PF10263">
    <property type="entry name" value="SprT-like"/>
    <property type="match status" value="1"/>
</dbReference>
<dbReference type="EMBL" id="FNXE01000025">
    <property type="protein sequence ID" value="SEH86914.1"/>
    <property type="molecule type" value="Genomic_DNA"/>
</dbReference>
<dbReference type="STRING" id="1159016.SAMN02927937_01852"/>
<dbReference type="Proteomes" id="UP000199634">
    <property type="component" value="Unassembled WGS sequence"/>
</dbReference>
<accession>A0A1H6LE79</accession>